<dbReference type="InterPro" id="IPR013783">
    <property type="entry name" value="Ig-like_fold"/>
</dbReference>
<dbReference type="InterPro" id="IPR050643">
    <property type="entry name" value="Periplasmic_pilus_chap"/>
</dbReference>
<protein>
    <submittedName>
        <fullName evidence="11">Chaperone protein PsaB</fullName>
    </submittedName>
    <submittedName>
        <fullName evidence="10">Chaperone protein fimC</fullName>
    </submittedName>
</protein>
<evidence type="ECO:0000313" key="12">
    <source>
        <dbReference type="Proteomes" id="UP000255169"/>
    </source>
</evidence>
<dbReference type="Gene3D" id="2.60.40.10">
    <property type="entry name" value="Immunoglobulins"/>
    <property type="match status" value="2"/>
</dbReference>
<evidence type="ECO:0000259" key="9">
    <source>
        <dbReference type="Pfam" id="PF02753"/>
    </source>
</evidence>
<proteinExistence type="inferred from homology"/>
<feature type="chain" id="PRO_5036291406" evidence="7">
    <location>
        <begin position="35"/>
        <end position="261"/>
    </location>
</feature>
<evidence type="ECO:0000256" key="4">
    <source>
        <dbReference type="ARBA" id="ARBA00022764"/>
    </source>
</evidence>
<accession>A0A0A8VHL6</accession>
<evidence type="ECO:0000259" key="8">
    <source>
        <dbReference type="Pfam" id="PF00345"/>
    </source>
</evidence>
<dbReference type="EMBL" id="UHJG01000001">
    <property type="protein sequence ID" value="SUP99193.1"/>
    <property type="molecule type" value="Genomic_DNA"/>
</dbReference>
<dbReference type="EMBL" id="LN681231">
    <property type="protein sequence ID" value="CEK27474.1"/>
    <property type="molecule type" value="Genomic_DNA"/>
</dbReference>
<name>A0A0A8VHL6_YERRU</name>
<dbReference type="InterPro" id="IPR001829">
    <property type="entry name" value="Pili_assmbl_chaperone_bac"/>
</dbReference>
<sequence>MSIKRNINNKRKLPLPALGIVLSLLSATVGSVYAAEQPMETSSQPFVLKLGASRLIYNPASNGATIAVSNQQDYPILVRSQVFAENKTSPAPFVVTPPLFRLDGQQQSRLRVVNTGGQMPSDRENLNWLCVTGIPPQSDDAWAADKEGKSTAPKSVSLNVQVSVQNCIKLLVRPSSIGPLADRASSLVWTRQGNALNVNNPTPFYMNLSRVTVGGANVEQLQHIAPFSSHSFTLPKGAAGQVQWQVITDAGGQSRMYQASL</sequence>
<dbReference type="Pfam" id="PF00345">
    <property type="entry name" value="PapD_N"/>
    <property type="match status" value="1"/>
</dbReference>
<keyword evidence="12" id="KW-1185">Reference proteome</keyword>
<evidence type="ECO:0000313" key="11">
    <source>
        <dbReference type="EMBL" id="SUP99193.1"/>
    </source>
</evidence>
<keyword evidence="4" id="KW-0574">Periplasm</keyword>
<reference evidence="10" key="1">
    <citation type="journal article" date="2015" name="Genome Announc.">
        <title>Complete Genome Sequence of Yersinia ruckeri Strain CSF007-82, Etiologic Agent of Red Mouth Disease in Salmonid Fish.</title>
        <authorList>
            <person name="Nelson M.C."/>
            <person name="LaPatra S.E."/>
            <person name="Welch T.J."/>
            <person name="Graf J."/>
        </authorList>
    </citation>
    <scope>NUCLEOTIDE SEQUENCE</scope>
    <source>
        <strain evidence="10">CSF007-82</strain>
    </source>
</reference>
<dbReference type="PANTHER" id="PTHR30251">
    <property type="entry name" value="PILUS ASSEMBLY CHAPERONE"/>
    <property type="match status" value="1"/>
</dbReference>
<dbReference type="InterPro" id="IPR008962">
    <property type="entry name" value="PapD-like_sf"/>
</dbReference>
<dbReference type="InterPro" id="IPR036316">
    <property type="entry name" value="Pili_assmbl_chap_C_dom_sf"/>
</dbReference>
<evidence type="ECO:0000256" key="7">
    <source>
        <dbReference type="SAM" id="SignalP"/>
    </source>
</evidence>
<evidence type="ECO:0000256" key="5">
    <source>
        <dbReference type="ARBA" id="ARBA00023186"/>
    </source>
</evidence>
<organism evidence="10">
    <name type="scientific">Yersinia ruckeri</name>
    <dbReference type="NCBI Taxonomy" id="29486"/>
    <lineage>
        <taxon>Bacteria</taxon>
        <taxon>Pseudomonadati</taxon>
        <taxon>Pseudomonadota</taxon>
        <taxon>Gammaproteobacteria</taxon>
        <taxon>Enterobacterales</taxon>
        <taxon>Yersiniaceae</taxon>
        <taxon>Yersinia</taxon>
    </lineage>
</organism>
<feature type="domain" description="Pili assembly chaperone C-terminal" evidence="9">
    <location>
        <begin position="198"/>
        <end position="254"/>
    </location>
</feature>
<dbReference type="SUPFAM" id="SSF49584">
    <property type="entry name" value="Periplasmic chaperone C-domain"/>
    <property type="match status" value="1"/>
</dbReference>
<dbReference type="AlphaFoldDB" id="A0A0A8VHL6"/>
<dbReference type="STRING" id="29486.UGYR_01425"/>
<keyword evidence="5" id="KW-0143">Chaperone</keyword>
<keyword evidence="6" id="KW-0393">Immunoglobulin domain</keyword>
<dbReference type="RefSeq" id="WP_071666906.1">
    <property type="nucleotide sequence ID" value="NZ_CCYO01000024.1"/>
</dbReference>
<evidence type="ECO:0000256" key="2">
    <source>
        <dbReference type="ARBA" id="ARBA00007399"/>
    </source>
</evidence>
<reference evidence="11 12" key="2">
    <citation type="submission" date="2018-06" db="EMBL/GenBank/DDBJ databases">
        <authorList>
            <consortium name="Pathogen Informatics"/>
            <person name="Doyle S."/>
        </authorList>
    </citation>
    <scope>NUCLEOTIDE SEQUENCE [LARGE SCALE GENOMIC DNA]</scope>
    <source>
        <strain evidence="11 12">NCTC10476</strain>
    </source>
</reference>
<dbReference type="Proteomes" id="UP000255169">
    <property type="component" value="Unassembled WGS sequence"/>
</dbReference>
<dbReference type="SUPFAM" id="SSF49354">
    <property type="entry name" value="PapD-like"/>
    <property type="match status" value="1"/>
</dbReference>
<dbReference type="GO" id="GO:0030288">
    <property type="term" value="C:outer membrane-bounded periplasmic space"/>
    <property type="evidence" value="ECO:0007669"/>
    <property type="project" value="InterPro"/>
</dbReference>
<evidence type="ECO:0000256" key="3">
    <source>
        <dbReference type="ARBA" id="ARBA00022729"/>
    </source>
</evidence>
<comment type="similarity">
    <text evidence="2">Belongs to the periplasmic pilus chaperone family.</text>
</comment>
<comment type="subcellular location">
    <subcellularLocation>
        <location evidence="1">Periplasm</location>
    </subcellularLocation>
</comment>
<feature type="signal peptide" evidence="7">
    <location>
        <begin position="1"/>
        <end position="34"/>
    </location>
</feature>
<dbReference type="OrthoDB" id="9131059at2"/>
<dbReference type="GO" id="GO:0071555">
    <property type="term" value="P:cell wall organization"/>
    <property type="evidence" value="ECO:0007669"/>
    <property type="project" value="InterPro"/>
</dbReference>
<dbReference type="GeneID" id="66879417"/>
<dbReference type="PRINTS" id="PR00969">
    <property type="entry name" value="CHAPERONPILI"/>
</dbReference>
<evidence type="ECO:0000256" key="1">
    <source>
        <dbReference type="ARBA" id="ARBA00004418"/>
    </source>
</evidence>
<keyword evidence="3 7" id="KW-0732">Signal</keyword>
<dbReference type="InterPro" id="IPR016147">
    <property type="entry name" value="Pili_assmbl_chaperone_N"/>
</dbReference>
<dbReference type="InterPro" id="IPR016148">
    <property type="entry name" value="Pili_assmbl_chaperone_C"/>
</dbReference>
<evidence type="ECO:0000256" key="6">
    <source>
        <dbReference type="ARBA" id="ARBA00023319"/>
    </source>
</evidence>
<dbReference type="Pfam" id="PF02753">
    <property type="entry name" value="PapD_C"/>
    <property type="match status" value="1"/>
</dbReference>
<gene>
    <name evidence="11" type="primary">caf1M</name>
    <name evidence="10" type="ORF">CSF007_8605</name>
    <name evidence="11" type="ORF">NCTC10476_00418</name>
</gene>
<feature type="domain" description="Pili assembly chaperone N-terminal" evidence="8">
    <location>
        <begin position="48"/>
        <end position="177"/>
    </location>
</feature>
<dbReference type="PANTHER" id="PTHR30251:SF9">
    <property type="entry name" value="CHAPERONE PROTEIN CAF1M"/>
    <property type="match status" value="1"/>
</dbReference>
<evidence type="ECO:0000313" key="10">
    <source>
        <dbReference type="EMBL" id="CEK27474.1"/>
    </source>
</evidence>